<gene>
    <name evidence="2" type="ORF">E2C01_034743</name>
</gene>
<reference evidence="2 3" key="1">
    <citation type="submission" date="2019-05" db="EMBL/GenBank/DDBJ databases">
        <title>Another draft genome of Portunus trituberculatus and its Hox gene families provides insights of decapod evolution.</title>
        <authorList>
            <person name="Jeong J.-H."/>
            <person name="Song I."/>
            <person name="Kim S."/>
            <person name="Choi T."/>
            <person name="Kim D."/>
            <person name="Ryu S."/>
            <person name="Kim W."/>
        </authorList>
    </citation>
    <scope>NUCLEOTIDE SEQUENCE [LARGE SCALE GENOMIC DNA]</scope>
    <source>
        <tissue evidence="2">Muscle</tissue>
    </source>
</reference>
<evidence type="ECO:0000313" key="2">
    <source>
        <dbReference type="EMBL" id="MPC41158.1"/>
    </source>
</evidence>
<sequence>MQRTSPYSWRENFQGNHGKSESYPATETNAAGPLRLKTRSGADSGTFRRTSAGLPIDPPAGRGEQQATGFAWRGSRSSSHSIAVTCVLRSAVGDLRDL</sequence>
<proteinExistence type="predicted"/>
<protein>
    <submittedName>
        <fullName evidence="2">Uncharacterized protein</fullName>
    </submittedName>
</protein>
<accession>A0A5B7F7Q8</accession>
<organism evidence="2 3">
    <name type="scientific">Portunus trituberculatus</name>
    <name type="common">Swimming crab</name>
    <name type="synonym">Neptunus trituberculatus</name>
    <dbReference type="NCBI Taxonomy" id="210409"/>
    <lineage>
        <taxon>Eukaryota</taxon>
        <taxon>Metazoa</taxon>
        <taxon>Ecdysozoa</taxon>
        <taxon>Arthropoda</taxon>
        <taxon>Crustacea</taxon>
        <taxon>Multicrustacea</taxon>
        <taxon>Malacostraca</taxon>
        <taxon>Eumalacostraca</taxon>
        <taxon>Eucarida</taxon>
        <taxon>Decapoda</taxon>
        <taxon>Pleocyemata</taxon>
        <taxon>Brachyura</taxon>
        <taxon>Eubrachyura</taxon>
        <taxon>Portunoidea</taxon>
        <taxon>Portunidae</taxon>
        <taxon>Portuninae</taxon>
        <taxon>Portunus</taxon>
    </lineage>
</organism>
<keyword evidence="3" id="KW-1185">Reference proteome</keyword>
<dbReference type="AlphaFoldDB" id="A0A5B7F7Q8"/>
<feature type="compositionally biased region" description="Polar residues" evidence="1">
    <location>
        <begin position="1"/>
        <end position="29"/>
    </location>
</feature>
<evidence type="ECO:0000256" key="1">
    <source>
        <dbReference type="SAM" id="MobiDB-lite"/>
    </source>
</evidence>
<comment type="caution">
    <text evidence="2">The sequence shown here is derived from an EMBL/GenBank/DDBJ whole genome shotgun (WGS) entry which is preliminary data.</text>
</comment>
<feature type="region of interest" description="Disordered" evidence="1">
    <location>
        <begin position="1"/>
        <end position="67"/>
    </location>
</feature>
<dbReference type="Proteomes" id="UP000324222">
    <property type="component" value="Unassembled WGS sequence"/>
</dbReference>
<evidence type="ECO:0000313" key="3">
    <source>
        <dbReference type="Proteomes" id="UP000324222"/>
    </source>
</evidence>
<dbReference type="EMBL" id="VSRR010004948">
    <property type="protein sequence ID" value="MPC41158.1"/>
    <property type="molecule type" value="Genomic_DNA"/>
</dbReference>
<name>A0A5B7F7Q8_PORTR</name>